<reference evidence="1 2" key="1">
    <citation type="submission" date="2024-06" db="EMBL/GenBank/DDBJ databases">
        <title>The draft genome of Grus japonensis, version 3.</title>
        <authorList>
            <person name="Nabeshima K."/>
            <person name="Suzuki S."/>
            <person name="Onuma M."/>
        </authorList>
    </citation>
    <scope>NUCLEOTIDE SEQUENCE [LARGE SCALE GENOMIC DNA]</scope>
    <source>
        <strain evidence="1 2">451A</strain>
    </source>
</reference>
<dbReference type="PANTHER" id="PTHR33395:SF22">
    <property type="entry name" value="REVERSE TRANSCRIPTASE DOMAIN-CONTAINING PROTEIN"/>
    <property type="match status" value="1"/>
</dbReference>
<dbReference type="PANTHER" id="PTHR33395">
    <property type="entry name" value="TRANSCRIPTASE, PUTATIVE-RELATED-RELATED"/>
    <property type="match status" value="1"/>
</dbReference>
<protein>
    <submittedName>
        <fullName evidence="1">Uncharacterized protein</fullName>
    </submittedName>
</protein>
<gene>
    <name evidence="1" type="ORF">GRJ2_000547000</name>
</gene>
<evidence type="ECO:0000313" key="2">
    <source>
        <dbReference type="Proteomes" id="UP001623348"/>
    </source>
</evidence>
<keyword evidence="2" id="KW-1185">Reference proteome</keyword>
<name>A0ABC9W9F2_GRUJA</name>
<dbReference type="Proteomes" id="UP001623348">
    <property type="component" value="Unassembled WGS sequence"/>
</dbReference>
<dbReference type="EMBL" id="BAAFJT010000001">
    <property type="protein sequence ID" value="GAB0180817.1"/>
    <property type="molecule type" value="Genomic_DNA"/>
</dbReference>
<evidence type="ECO:0000313" key="1">
    <source>
        <dbReference type="EMBL" id="GAB0180817.1"/>
    </source>
</evidence>
<accession>A0ABC9W9F2</accession>
<dbReference type="AlphaFoldDB" id="A0ABC9W9F2"/>
<comment type="caution">
    <text evidence="1">The sequence shown here is derived from an EMBL/GenBank/DDBJ whole genome shotgun (WGS) entry which is preliminary data.</text>
</comment>
<sequence length="154" mass="17422">MAFLRHLEEALGLQALMLMGDFSHPNICCKGSSAGHKQLRRFLECIDGNFLAQVIEEPMREDALLDPILTNQEELYGDMKTEGSFGCSDHERVEFRIMRRVEKKQKSVSQALTAGEQTSACSGIYLEESSGRPLDRRGVNKSLIFKNWLLQAQE</sequence>
<organism evidence="1 2">
    <name type="scientific">Grus japonensis</name>
    <name type="common">Japanese crane</name>
    <name type="synonym">Red-crowned crane</name>
    <dbReference type="NCBI Taxonomy" id="30415"/>
    <lineage>
        <taxon>Eukaryota</taxon>
        <taxon>Metazoa</taxon>
        <taxon>Chordata</taxon>
        <taxon>Craniata</taxon>
        <taxon>Vertebrata</taxon>
        <taxon>Euteleostomi</taxon>
        <taxon>Archelosauria</taxon>
        <taxon>Archosauria</taxon>
        <taxon>Dinosauria</taxon>
        <taxon>Saurischia</taxon>
        <taxon>Theropoda</taxon>
        <taxon>Coelurosauria</taxon>
        <taxon>Aves</taxon>
        <taxon>Neognathae</taxon>
        <taxon>Neoaves</taxon>
        <taxon>Gruiformes</taxon>
        <taxon>Gruidae</taxon>
        <taxon>Grus</taxon>
    </lineage>
</organism>
<proteinExistence type="predicted"/>